<keyword evidence="2" id="KW-1185">Reference proteome</keyword>
<gene>
    <name evidence="1" type="ORF">X777_02010</name>
</gene>
<reference evidence="1 2" key="1">
    <citation type="journal article" date="2014" name="Curr. Biol.">
        <title>The genome of the clonal raider ant Cerapachys biroi.</title>
        <authorList>
            <person name="Oxley P.R."/>
            <person name="Ji L."/>
            <person name="Fetter-Pruneda I."/>
            <person name="McKenzie S.K."/>
            <person name="Li C."/>
            <person name="Hu H."/>
            <person name="Zhang G."/>
            <person name="Kronauer D.J."/>
        </authorList>
    </citation>
    <scope>NUCLEOTIDE SEQUENCE [LARGE SCALE GENOMIC DNA]</scope>
</reference>
<dbReference type="Gene3D" id="3.90.1600.10">
    <property type="entry name" value="Palm domain of DNA polymerase"/>
    <property type="match status" value="1"/>
</dbReference>
<dbReference type="SUPFAM" id="SSF56672">
    <property type="entry name" value="DNA/RNA polymerases"/>
    <property type="match status" value="1"/>
</dbReference>
<protein>
    <recommendedName>
        <fullName evidence="3">DNA-directed DNA polymerase</fullName>
    </recommendedName>
</protein>
<dbReference type="PANTHER" id="PTHR31511:SF12">
    <property type="entry name" value="RHO TERMINATION FACTOR N-TERMINAL DOMAIN-CONTAINING PROTEIN"/>
    <property type="match status" value="1"/>
</dbReference>
<evidence type="ECO:0000313" key="1">
    <source>
        <dbReference type="EMBL" id="EZA58002.1"/>
    </source>
</evidence>
<proteinExistence type="predicted"/>
<dbReference type="AlphaFoldDB" id="A0A026WPM0"/>
<dbReference type="EMBL" id="KK107136">
    <property type="protein sequence ID" value="EZA58002.1"/>
    <property type="molecule type" value="Genomic_DNA"/>
</dbReference>
<dbReference type="Proteomes" id="UP000053097">
    <property type="component" value="Unassembled WGS sequence"/>
</dbReference>
<name>A0A026WPM0_OOCBI</name>
<dbReference type="InterPro" id="IPR023211">
    <property type="entry name" value="DNA_pol_palm_dom_sf"/>
</dbReference>
<organism evidence="1 2">
    <name type="scientific">Ooceraea biroi</name>
    <name type="common">Clonal raider ant</name>
    <name type="synonym">Cerapachys biroi</name>
    <dbReference type="NCBI Taxonomy" id="2015173"/>
    <lineage>
        <taxon>Eukaryota</taxon>
        <taxon>Metazoa</taxon>
        <taxon>Ecdysozoa</taxon>
        <taxon>Arthropoda</taxon>
        <taxon>Hexapoda</taxon>
        <taxon>Insecta</taxon>
        <taxon>Pterygota</taxon>
        <taxon>Neoptera</taxon>
        <taxon>Endopterygota</taxon>
        <taxon>Hymenoptera</taxon>
        <taxon>Apocrita</taxon>
        <taxon>Aculeata</taxon>
        <taxon>Formicoidea</taxon>
        <taxon>Formicidae</taxon>
        <taxon>Dorylinae</taxon>
        <taxon>Ooceraea</taxon>
    </lineage>
</organism>
<accession>A0A026WPM0</accession>
<sequence>MRTYKRKTERGTTSLELLHRAAEAVIKEGRKIKTVARDLQICHMTLFRFVKKIKAGEEATVGYKSVRLIFDEQQEKILTEYILKCSSIFFGFLPNEVRKLAYECAVKFSIKNIPFSWHKNGSAGPDWLTAFLKSNRTLAIRTPESTSASRATSFNKHNVEEFFSKLGDIILKYNLTPSRIWNLDETGVQTVLKPKKIVAQKGIKQVGALVSAERGTLVTVEMAMSASGNTLPPMFIFSRLKYVISGRNKYKDLFIRDGPPESIGAGNNSGWMTATEFLIYVDHFIKYVKPTPSEPVISLARATSFNKHNVGHFFDNLERILERCNIPPQDTWNMDETGVTVQKPNKIIARRGFKQIGTITSAERGSLVTLAVAVSETGNTVPPFFVFPRVHLDHFIRDGLIGCKGGSNPSGWITEELFIQFIQFLKHFYTHVKSTKEKPCLLLLDNHRSMLKHTSINFELLIDIDMVMFIERGIRGGLSQCSNRYARANNNYMESYYDPSKPSSYLIYFDVNNLYGWTMCQPLPCANFQWVDNVSDFDVSAITPDSSTGYILEVDLEYPQHLHDAHTDLPFCPTRDKPPGKRQDKLLATLYDKKRYVIQYCNLQQCMRHGLRITKIHRVLQFAQSAWLRKYIELNTQFRMRATNDFEKNLYKLMNNAVFGKTMENVRNHMDVKLLTQWNGRYGAEALIAKPNFHNRSVFSENLVAIEMRKLAVKFTKPIYVAEYAARTYQSKTCLYEFHHEYMVPLYRDKCKIMYTDTDSLMYHIECDDVYAQMKHDIARFDMNDYEVDNAYRMPLANNKVPGLMKDENNGAIMTEFVGLRAKMYAVKVVGKKDTKKAKGVKSNVVLKVITFEDYTRCLKDYTEVTRRQSCIRSKLHEVYTVSESKIALSPYDDKRYVIDGSTHTLPWGHYQIPL</sequence>
<dbReference type="InterPro" id="IPR043502">
    <property type="entry name" value="DNA/RNA_pol_sf"/>
</dbReference>
<evidence type="ECO:0008006" key="3">
    <source>
        <dbReference type="Google" id="ProtNLM"/>
    </source>
</evidence>
<evidence type="ECO:0000313" key="2">
    <source>
        <dbReference type="Proteomes" id="UP000053097"/>
    </source>
</evidence>
<dbReference type="PANTHER" id="PTHR31511">
    <property type="entry name" value="PROTEIN CBG23764"/>
    <property type="match status" value="1"/>
</dbReference>
<dbReference type="GO" id="GO:0071897">
    <property type="term" value="P:DNA biosynthetic process"/>
    <property type="evidence" value="ECO:0007669"/>
    <property type="project" value="UniProtKB-ARBA"/>
</dbReference>
<dbReference type="OrthoDB" id="8195605at2759"/>
<dbReference type="STRING" id="2015173.A0A026WPM0"/>